<comment type="similarity">
    <text evidence="1">Belongs to the N-acetylmuramoyl-L-alanine amidase 2 family.</text>
</comment>
<dbReference type="Pfam" id="PF01510">
    <property type="entry name" value="Amidase_2"/>
    <property type="match status" value="1"/>
</dbReference>
<dbReference type="GO" id="GO:0002376">
    <property type="term" value="P:immune system process"/>
    <property type="evidence" value="ECO:0007669"/>
    <property type="project" value="UniProtKB-KW"/>
</dbReference>
<keyword evidence="2" id="KW-0391">Immunity</keyword>
<dbReference type="PANTHER" id="PTHR11022">
    <property type="entry name" value="PEPTIDOGLYCAN RECOGNITION PROTEIN"/>
    <property type="match status" value="1"/>
</dbReference>
<dbReference type="SMART" id="SM00701">
    <property type="entry name" value="PGRP"/>
    <property type="match status" value="1"/>
</dbReference>
<dbReference type="PANTHER" id="PTHR11022:SF66">
    <property type="entry name" value="N-ACETYLMURAMOYL-L-ALANINE AMIDASE"/>
    <property type="match status" value="1"/>
</dbReference>
<keyword evidence="5" id="KW-1185">Reference proteome</keyword>
<evidence type="ECO:0000313" key="5">
    <source>
        <dbReference type="Proteomes" id="UP000808372"/>
    </source>
</evidence>
<dbReference type="RefSeq" id="XP_038822613.1">
    <property type="nucleotide sequence ID" value="XM_038966685.1"/>
</dbReference>
<dbReference type="SMART" id="SM00644">
    <property type="entry name" value="Ami_2"/>
    <property type="match status" value="1"/>
</dbReference>
<dbReference type="GeneID" id="120022697"/>
<dbReference type="Gene3D" id="3.40.80.10">
    <property type="entry name" value="Peptidoglycan recognition protein-like"/>
    <property type="match status" value="1"/>
</dbReference>
<evidence type="ECO:0000259" key="3">
    <source>
        <dbReference type="SMART" id="SM00644"/>
    </source>
</evidence>
<gene>
    <name evidence="6" type="primary">LOC120022697</name>
</gene>
<dbReference type="CDD" id="cd06583">
    <property type="entry name" value="PGRP"/>
    <property type="match status" value="1"/>
</dbReference>
<feature type="domain" description="N-acetylmuramoyl-L-alanine amidase" evidence="3">
    <location>
        <begin position="25"/>
        <end position="164"/>
    </location>
</feature>
<dbReference type="AlphaFoldDB" id="A0A8U0PCI4"/>
<sequence length="216" mass="25074">MLEFVHRYWDCPPIIPRCQWGAAAYRGFPFPFALPLPFLYIHHTFEPDRTCHSFWQCSRSMRAMQSFHQEDRGWTDIGYSFVVGSDGYIYEGRGWHHLGTHTRGQNSYGYGVVFIGNYSSSLPSRHVLDLVRQHLAKCAVDARRLQANFTLHVHRQMVDTSCPGDALCSEIRGWEHFGKMLKRQFCTLKAQGRIPLDLPLRPMKAWLLAGKRVFLE</sequence>
<dbReference type="SUPFAM" id="SSF55846">
    <property type="entry name" value="N-acetylmuramoyl-L-alanine amidase-like"/>
    <property type="match status" value="1"/>
</dbReference>
<proteinExistence type="inferred from homology"/>
<accession>A0A8U0PCI4</accession>
<dbReference type="KEGG" id="snh:120022697"/>
<dbReference type="GO" id="GO:0008745">
    <property type="term" value="F:N-acetylmuramoyl-L-alanine amidase activity"/>
    <property type="evidence" value="ECO:0007669"/>
    <property type="project" value="InterPro"/>
</dbReference>
<evidence type="ECO:0000313" key="6">
    <source>
        <dbReference type="RefSeq" id="XP_038822613.1"/>
    </source>
</evidence>
<dbReference type="GO" id="GO:0008270">
    <property type="term" value="F:zinc ion binding"/>
    <property type="evidence" value="ECO:0007669"/>
    <property type="project" value="InterPro"/>
</dbReference>
<dbReference type="GO" id="GO:0009253">
    <property type="term" value="P:peptidoglycan catabolic process"/>
    <property type="evidence" value="ECO:0007669"/>
    <property type="project" value="InterPro"/>
</dbReference>
<dbReference type="InterPro" id="IPR036505">
    <property type="entry name" value="Amidase/PGRP_sf"/>
</dbReference>
<dbReference type="InterPro" id="IPR002502">
    <property type="entry name" value="Amidase_domain"/>
</dbReference>
<evidence type="ECO:0000256" key="1">
    <source>
        <dbReference type="ARBA" id="ARBA00007553"/>
    </source>
</evidence>
<name>A0A8U0PCI4_SALNM</name>
<dbReference type="Proteomes" id="UP000808372">
    <property type="component" value="Chromosome 2"/>
</dbReference>
<evidence type="ECO:0000256" key="2">
    <source>
        <dbReference type="ARBA" id="ARBA00022859"/>
    </source>
</evidence>
<reference evidence="6" key="1">
    <citation type="submission" date="2025-08" db="UniProtKB">
        <authorList>
            <consortium name="RefSeq"/>
        </authorList>
    </citation>
    <scope>IDENTIFICATION</scope>
    <source>
        <tissue evidence="6">White muscle</tissue>
    </source>
</reference>
<organism evidence="5 6">
    <name type="scientific">Salvelinus namaycush</name>
    <name type="common">Lake trout</name>
    <name type="synonym">Salmo namaycush</name>
    <dbReference type="NCBI Taxonomy" id="8040"/>
    <lineage>
        <taxon>Eukaryota</taxon>
        <taxon>Metazoa</taxon>
        <taxon>Chordata</taxon>
        <taxon>Craniata</taxon>
        <taxon>Vertebrata</taxon>
        <taxon>Euteleostomi</taxon>
        <taxon>Actinopterygii</taxon>
        <taxon>Neopterygii</taxon>
        <taxon>Teleostei</taxon>
        <taxon>Protacanthopterygii</taxon>
        <taxon>Salmoniformes</taxon>
        <taxon>Salmonidae</taxon>
        <taxon>Salmoninae</taxon>
        <taxon>Salvelinus</taxon>
    </lineage>
</organism>
<protein>
    <submittedName>
        <fullName evidence="6">N-acetylmuramoyl-L-alanine amidase-like</fullName>
    </submittedName>
</protein>
<dbReference type="InterPro" id="IPR015510">
    <property type="entry name" value="PGRP"/>
</dbReference>
<dbReference type="FunFam" id="3.40.80.10:FF:000001">
    <property type="entry name" value="Peptidoglycan recognition protein 1"/>
    <property type="match status" value="1"/>
</dbReference>
<dbReference type="InterPro" id="IPR006619">
    <property type="entry name" value="PGRP_domain_met/bac"/>
</dbReference>
<feature type="domain" description="Peptidoglycan recognition protein family" evidence="4">
    <location>
        <begin position="12"/>
        <end position="158"/>
    </location>
</feature>
<evidence type="ECO:0000259" key="4">
    <source>
        <dbReference type="SMART" id="SM00701"/>
    </source>
</evidence>